<keyword evidence="2" id="KW-1185">Reference proteome</keyword>
<evidence type="ECO:0000313" key="2">
    <source>
        <dbReference type="Proteomes" id="UP000000674"/>
    </source>
</evidence>
<dbReference type="AlphaFoldDB" id="A0B5W8"/>
<sequence length="214" mass="25223">METMGDLIRGLREISRAEPAAEDVERILGWRPEFIRFFTPSEDESIMVMVFERGVVLEVRYFLNDNLRALGDDLEIRLMLKIDITSRVGYSVFYSKYIHGQGYIRVSLRDVENKMVQKILEDYYLPRLKSIYKPVIMEFRGFSDRDFFGVEAGREHGYIYYSPVRPKSGENEVRILDVIARLYHLESILKNRDVPHQLAELELQMSLLPSVMWM</sequence>
<dbReference type="OrthoDB" id="148188at2157"/>
<proteinExistence type="predicted"/>
<dbReference type="RefSeq" id="WP_011695491.1">
    <property type="nucleotide sequence ID" value="NC_008553.1"/>
</dbReference>
<organism evidence="1 2">
    <name type="scientific">Methanothrix thermoacetophila (strain DSM 6194 / JCM 14653 / NBRC 101360 / PT)</name>
    <name type="common">Methanosaeta thermophila</name>
    <dbReference type="NCBI Taxonomy" id="349307"/>
    <lineage>
        <taxon>Archaea</taxon>
        <taxon>Methanobacteriati</taxon>
        <taxon>Methanobacteriota</taxon>
        <taxon>Stenosarchaea group</taxon>
        <taxon>Methanomicrobia</taxon>
        <taxon>Methanotrichales</taxon>
        <taxon>Methanotrichaceae</taxon>
        <taxon>Methanothrix</taxon>
    </lineage>
</organism>
<accession>A0B5W8</accession>
<protein>
    <submittedName>
        <fullName evidence="1">Uncharacterized protein</fullName>
    </submittedName>
</protein>
<gene>
    <name evidence="1" type="ordered locus">Mthe_0297</name>
</gene>
<dbReference type="KEGG" id="mtp:Mthe_0297"/>
<dbReference type="GeneID" id="4462809"/>
<dbReference type="HOGENOM" id="CLU_1307827_0_0_2"/>
<reference evidence="1 2" key="1">
    <citation type="submission" date="2006-10" db="EMBL/GenBank/DDBJ databases">
        <title>Complete sequence of Methanosaeta thermophila PT.</title>
        <authorList>
            <consortium name="US DOE Joint Genome Institute"/>
            <person name="Copeland A."/>
            <person name="Lucas S."/>
            <person name="Lapidus A."/>
            <person name="Barry K."/>
            <person name="Detter J.C."/>
            <person name="Glavina del Rio T."/>
            <person name="Hammon N."/>
            <person name="Israni S."/>
            <person name="Pitluck S."/>
            <person name="Chain P."/>
            <person name="Malfatti S."/>
            <person name="Shin M."/>
            <person name="Vergez L."/>
            <person name="Schmutz J."/>
            <person name="Larimer F."/>
            <person name="Land M."/>
            <person name="Hauser L."/>
            <person name="Kyrpides N."/>
            <person name="Kim E."/>
            <person name="Smith K.S."/>
            <person name="Ingram-Smith C."/>
            <person name="Richardson P."/>
        </authorList>
    </citation>
    <scope>NUCLEOTIDE SEQUENCE [LARGE SCALE GENOMIC DNA]</scope>
    <source>
        <strain evidence="2">DSM 6194 / JCM 14653 / NBRC 101360 / PT</strain>
    </source>
</reference>
<name>A0B5W8_METTP</name>
<evidence type="ECO:0000313" key="1">
    <source>
        <dbReference type="EMBL" id="ABK14092.1"/>
    </source>
</evidence>
<dbReference type="EMBL" id="CP000477">
    <property type="protein sequence ID" value="ABK14092.1"/>
    <property type="molecule type" value="Genomic_DNA"/>
</dbReference>
<dbReference type="Proteomes" id="UP000000674">
    <property type="component" value="Chromosome"/>
</dbReference>